<accession>A0ABW2RAB5</accession>
<keyword evidence="5" id="KW-1185">Reference proteome</keyword>
<dbReference type="GO" id="GO:0008483">
    <property type="term" value="F:transaminase activity"/>
    <property type="evidence" value="ECO:0007669"/>
    <property type="project" value="UniProtKB-KW"/>
</dbReference>
<sequence length="370" mass="40258">MTAVPVFDYGEQYRSIATEIGDAMTQVLTSGQLVLGPQVARFEKSFASYLGEGVSCAGVNSGTDALVVLLMAMGIGPGHEVITVSNTAVPTVSAIRLAGATPVFCDVDPRTALMDLGQLEQHITPSTRAVIAVHLFGNMVDIPALRRLLGDRSIRIIEDCAQSHGARLNGQMAGTLGDASAFSFYPTKNLGAYGDGGLCASHDEKLIAECKKVRMYGFEQTYCSVREGLNSRLDELQAAVLNVKLPHLADWVNRRREIATWYDESLPGQLQRMVPNQGVDHAYHLYVVRSSQRDRLRAALSSMGVGTGIHYPHPIHRMPGYEWMGMGEGSLPVTEMLAREVLSLPMYPELGRERAQLVIDAVNRAVSELS</sequence>
<dbReference type="PIRSF" id="PIRSF000390">
    <property type="entry name" value="PLP_StrS"/>
    <property type="match status" value="1"/>
</dbReference>
<dbReference type="InterPro" id="IPR015422">
    <property type="entry name" value="PyrdxlP-dep_Trfase_small"/>
</dbReference>
<comment type="caution">
    <text evidence="4">The sequence shown here is derived from an EMBL/GenBank/DDBJ whole genome shotgun (WGS) entry which is preliminary data.</text>
</comment>
<dbReference type="Gene3D" id="3.40.640.10">
    <property type="entry name" value="Type I PLP-dependent aspartate aminotransferase-like (Major domain)"/>
    <property type="match status" value="1"/>
</dbReference>
<gene>
    <name evidence="4" type="ORF">ACFQNJ_11015</name>
</gene>
<organism evidence="4 5">
    <name type="scientific">Hydrogenophaga bisanensis</name>
    <dbReference type="NCBI Taxonomy" id="439611"/>
    <lineage>
        <taxon>Bacteria</taxon>
        <taxon>Pseudomonadati</taxon>
        <taxon>Pseudomonadota</taxon>
        <taxon>Betaproteobacteria</taxon>
        <taxon>Burkholderiales</taxon>
        <taxon>Comamonadaceae</taxon>
        <taxon>Hydrogenophaga</taxon>
    </lineage>
</organism>
<proteinExistence type="inferred from homology"/>
<evidence type="ECO:0000313" key="5">
    <source>
        <dbReference type="Proteomes" id="UP001596495"/>
    </source>
</evidence>
<dbReference type="InterPro" id="IPR015424">
    <property type="entry name" value="PyrdxlP-dep_Trfase"/>
</dbReference>
<keyword evidence="4" id="KW-0808">Transferase</keyword>
<dbReference type="PANTHER" id="PTHR30244">
    <property type="entry name" value="TRANSAMINASE"/>
    <property type="match status" value="1"/>
</dbReference>
<dbReference type="Pfam" id="PF01041">
    <property type="entry name" value="DegT_DnrJ_EryC1"/>
    <property type="match status" value="1"/>
</dbReference>
<evidence type="ECO:0000313" key="4">
    <source>
        <dbReference type="EMBL" id="MFC7435034.1"/>
    </source>
</evidence>
<dbReference type="InterPro" id="IPR015421">
    <property type="entry name" value="PyrdxlP-dep_Trfase_major"/>
</dbReference>
<comment type="similarity">
    <text evidence="2 3">Belongs to the DegT/DnrJ/EryC1 family.</text>
</comment>
<dbReference type="Proteomes" id="UP001596495">
    <property type="component" value="Unassembled WGS sequence"/>
</dbReference>
<keyword evidence="4" id="KW-0032">Aminotransferase</keyword>
<dbReference type="RefSeq" id="WP_382257098.1">
    <property type="nucleotide sequence ID" value="NZ_JBHTBX010000006.1"/>
</dbReference>
<dbReference type="PANTHER" id="PTHR30244:SF36">
    <property type="entry name" value="3-OXO-GLUCOSE-6-PHOSPHATE:GLUTAMATE AMINOTRANSFERASE"/>
    <property type="match status" value="1"/>
</dbReference>
<evidence type="ECO:0000256" key="2">
    <source>
        <dbReference type="ARBA" id="ARBA00037999"/>
    </source>
</evidence>
<dbReference type="SUPFAM" id="SSF53383">
    <property type="entry name" value="PLP-dependent transferases"/>
    <property type="match status" value="1"/>
</dbReference>
<dbReference type="CDD" id="cd00616">
    <property type="entry name" value="AHBA_syn"/>
    <property type="match status" value="1"/>
</dbReference>
<evidence type="ECO:0000256" key="1">
    <source>
        <dbReference type="ARBA" id="ARBA00022898"/>
    </source>
</evidence>
<reference evidence="5" key="1">
    <citation type="journal article" date="2019" name="Int. J. Syst. Evol. Microbiol.">
        <title>The Global Catalogue of Microorganisms (GCM) 10K type strain sequencing project: providing services to taxonomists for standard genome sequencing and annotation.</title>
        <authorList>
            <consortium name="The Broad Institute Genomics Platform"/>
            <consortium name="The Broad Institute Genome Sequencing Center for Infectious Disease"/>
            <person name="Wu L."/>
            <person name="Ma J."/>
        </authorList>
    </citation>
    <scope>NUCLEOTIDE SEQUENCE [LARGE SCALE GENOMIC DNA]</scope>
    <source>
        <strain evidence="5">CCUG 54518</strain>
    </source>
</reference>
<evidence type="ECO:0000256" key="3">
    <source>
        <dbReference type="RuleBase" id="RU004508"/>
    </source>
</evidence>
<name>A0ABW2RAB5_9BURK</name>
<keyword evidence="1 3" id="KW-0663">Pyridoxal phosphate</keyword>
<dbReference type="InterPro" id="IPR000653">
    <property type="entry name" value="DegT/StrS_aminotransferase"/>
</dbReference>
<dbReference type="Gene3D" id="3.90.1150.10">
    <property type="entry name" value="Aspartate Aminotransferase, domain 1"/>
    <property type="match status" value="1"/>
</dbReference>
<dbReference type="EMBL" id="JBHTBX010000006">
    <property type="protein sequence ID" value="MFC7435034.1"/>
    <property type="molecule type" value="Genomic_DNA"/>
</dbReference>
<protein>
    <submittedName>
        <fullName evidence="4">DegT/DnrJ/EryC1/StrS family aminotransferase</fullName>
    </submittedName>
</protein>